<accession>A0A845SNM6</accession>
<keyword evidence="2" id="KW-1185">Reference proteome</keyword>
<protein>
    <submittedName>
        <fullName evidence="1">Uncharacterized protein</fullName>
    </submittedName>
</protein>
<proteinExistence type="predicted"/>
<dbReference type="EMBL" id="WUBS01000005">
    <property type="protein sequence ID" value="NDL62815.1"/>
    <property type="molecule type" value="Genomic_DNA"/>
</dbReference>
<reference evidence="1 2" key="1">
    <citation type="submission" date="2019-12" db="EMBL/GenBank/DDBJ databases">
        <authorList>
            <person name="Lee S.D."/>
        </authorList>
    </citation>
    <scope>NUCLEOTIDE SEQUENCE [LARGE SCALE GENOMIC DNA]</scope>
    <source>
        <strain evidence="1 2">SAP-6</strain>
    </source>
</reference>
<dbReference type="Proteomes" id="UP000461443">
    <property type="component" value="Unassembled WGS sequence"/>
</dbReference>
<gene>
    <name evidence="1" type="ORF">GRH90_08655</name>
</gene>
<sequence>MEEAHRHYITKLSYDNSHTPLDRLIYLNDRELNLSLIEEDVAALAKTILIRFYYYIFEYNRVNGISIHGNNFLMPGEFTEYWEIFSDNQSAIRPEELKKLFSQQLMSFIGQDGEKSAHVNRVMKLLEFIRVTYQENTDVQSWSLSNTIVYDKSIDIIEQSIKRNLNFSPDYVEPSHNQWYMTMNQQIIFDKECIILLDYIKEMQNTFNKYAEIFFSNEVNFQVVNQAQRLAMAKVAAMKNITFGHISPDTTQETIIEYDRQLQHGNLDILIKTAAFWYLDFLPDSSQYLASLNVMDVLKEFHHYDLLNFEDYNMRAKENYSSVLDVLPYEKINDGDLYFYQFQEYRYHDMYCEARNITRNLISHANFDYFDIIFPPKELYTFKIYSRKYVQNTLSDDNWVFFPADNIGYLSIVKTQNNRLDIMSTLLNVPFAKVLDLDILNYFIQRIIYEWKKTRFNLSIKSRHHIGASVSEICSLFCDGLSAEGDAVDFLRMLLIQPEENKYSNPTSAYTLIADKPEKTFTSLLEAMDYWNEKTLGDTALVLSESLKKADWLAVFTSQIPFYDIVWQYWYNPDFSVQFKDVFFDIFDITLAIGSAGLSIQKFTRAGLIEILVQAKHAKIPSQSLKQYVLGKIFISTPGVMLKATAKISEVLINNINPLPFYNVIHNEIGHFFISRASRKIDWLKDYAADYLKKKNTRLKAWASEVSRAQLILREEGIFSESAMNIASRNFISIENNFYEIICDSSMSRWRITNATESNGYNYAIPVDKNKNNVWVSAKFIDKDPIFSLNELELNTESVYSQLNEIKFEPIKPHANAVIAPQNDENYILRNLMSYMIYLKPRISVLSPDLKDDIAIIKALVEYLTDVEKLHQELVGSKDDETKQHLLLFNSDIIKSQNYHFIFRLVYFWNDEYDRHAFTHIVLNVIIGMSSYIIDFNPALMDLDRTSPDKWVFLENAWLLYYKTNKNTDSYLVKYKDFDKIEKVEKAFNSDSLSSGKYVEGTFILKESWWYKSAVVKYIARHKNKKITIDMTEKLSILDIARRMTSRRREFAVDDNPLTVKIDFPFRLLRESRLITNENFERMINLVWWAVRSPVPFGSYMSTSMPIQDFADLLRIGTGNLLAIVADDGFLLNLLISVGDGRFVGAENEFFNIHLPSTPSIIVAEEMGTIVLGKFYPWTGVKHYNLFAGTPDGVAKPLPILTENIIDLESAKIINQQPALAKADDAKKREKILLGNQWSLLPLKNAKDRLDIVMHVTGFGNDDMDIDEFTHIVRALTHINPNVPVLSELKFIEYVSCFEGFETTNSTGQYMADKLQVTVEYYPYIGGEGIRQRRPQWFAIFTPNKEITVNHSDLYYEVDKISKDAEKRLKRSRFIDLLKTLLSLKHSIGPRAKKRASRHLPYVYINIAQYILGDIKYSDFVEHHALSKSSAEMLRTVKSDYDFTENNSNDIYIQCYLDILYSIAEFKHLLKWVTSSERLSRQIP</sequence>
<dbReference type="RefSeq" id="WP_162365544.1">
    <property type="nucleotide sequence ID" value="NZ_WUBS01000005.1"/>
</dbReference>
<comment type="caution">
    <text evidence="1">The sequence shown here is derived from an EMBL/GenBank/DDBJ whole genome shotgun (WGS) entry which is preliminary data.</text>
</comment>
<evidence type="ECO:0000313" key="2">
    <source>
        <dbReference type="Proteomes" id="UP000461443"/>
    </source>
</evidence>
<dbReference type="Gene3D" id="3.10.670.10">
    <property type="entry name" value="Secreted effector protein ssei"/>
    <property type="match status" value="1"/>
</dbReference>
<reference evidence="1 2" key="2">
    <citation type="submission" date="2020-02" db="EMBL/GenBank/DDBJ databases">
        <title>The new genus of Enterobacteriales.</title>
        <authorList>
            <person name="Kim I.S."/>
        </authorList>
    </citation>
    <scope>NUCLEOTIDE SEQUENCE [LARGE SCALE GENOMIC DNA]</scope>
    <source>
        <strain evidence="1 2">SAP-6</strain>
    </source>
</reference>
<evidence type="ECO:0000313" key="1">
    <source>
        <dbReference type="EMBL" id="NDL62815.1"/>
    </source>
</evidence>
<organism evidence="1 2">
    <name type="scientific">Acerihabitans arboris</name>
    <dbReference type="NCBI Taxonomy" id="2691583"/>
    <lineage>
        <taxon>Bacteria</taxon>
        <taxon>Pseudomonadati</taxon>
        <taxon>Pseudomonadota</taxon>
        <taxon>Gammaproteobacteria</taxon>
        <taxon>Enterobacterales</taxon>
        <taxon>Pectobacteriaceae</taxon>
        <taxon>Acerihabitans</taxon>
    </lineage>
</organism>
<name>A0A845SNM6_9GAMM</name>